<dbReference type="Gene3D" id="1.20.120.450">
    <property type="entry name" value="dinb family like domain"/>
    <property type="match status" value="1"/>
</dbReference>
<protein>
    <submittedName>
        <fullName evidence="2">Unannotated protein</fullName>
    </submittedName>
</protein>
<dbReference type="Pfam" id="PF11716">
    <property type="entry name" value="MDMPI_N"/>
    <property type="match status" value="1"/>
</dbReference>
<dbReference type="EMBL" id="CAEZWE010000026">
    <property type="protein sequence ID" value="CAB4651595.1"/>
    <property type="molecule type" value="Genomic_DNA"/>
</dbReference>
<reference evidence="2" key="1">
    <citation type="submission" date="2020-05" db="EMBL/GenBank/DDBJ databases">
        <authorList>
            <person name="Chiriac C."/>
            <person name="Salcher M."/>
            <person name="Ghai R."/>
            <person name="Kavagutti S V."/>
        </authorList>
    </citation>
    <scope>NUCLEOTIDE SEQUENCE</scope>
</reference>
<name>A0A6J6KU04_9ZZZZ</name>
<feature type="domain" description="Mycothiol-dependent maleylpyruvate isomerase metal-binding" evidence="1">
    <location>
        <begin position="34"/>
        <end position="170"/>
    </location>
</feature>
<evidence type="ECO:0000313" key="2">
    <source>
        <dbReference type="EMBL" id="CAB4651595.1"/>
    </source>
</evidence>
<dbReference type="InterPro" id="IPR024344">
    <property type="entry name" value="MDMPI_metal-binding"/>
</dbReference>
<dbReference type="InterPro" id="IPR034660">
    <property type="entry name" value="DinB/YfiT-like"/>
</dbReference>
<dbReference type="GO" id="GO:0046872">
    <property type="term" value="F:metal ion binding"/>
    <property type="evidence" value="ECO:0007669"/>
    <property type="project" value="InterPro"/>
</dbReference>
<dbReference type="AlphaFoldDB" id="A0A6J6KU04"/>
<dbReference type="InterPro" id="IPR017517">
    <property type="entry name" value="Maleyloyr_isom"/>
</dbReference>
<sequence length="237" mass="25973">MWLKGTHTGTSSTVEDVPAPLDAKQLDACVAGCAQSHQRLLEIVDTLTPEQFAGASSLPGWTRLTVVGHLALNAQSHVHLLECAARGEVGEQYPGGPQARQQAIDEASQWEPSDAVRRLRNAVYALEGQWAHTTYEAWNNTGMTASGAVVAMHELPFLRWRETVVHLTDLDVGVSYDEWPSLYVRLELDRQKMAWAASHAMGLTQLPQASLQLSPAHRLAWLLQRADIEGLPMGPGL</sequence>
<evidence type="ECO:0000259" key="1">
    <source>
        <dbReference type="Pfam" id="PF11716"/>
    </source>
</evidence>
<proteinExistence type="predicted"/>
<dbReference type="SUPFAM" id="SSF109854">
    <property type="entry name" value="DinB/YfiT-like putative metalloenzymes"/>
    <property type="match status" value="1"/>
</dbReference>
<accession>A0A6J6KU04</accession>
<dbReference type="NCBIfam" id="TIGR03083">
    <property type="entry name" value="maleylpyruvate isomerase family mycothiol-dependent enzyme"/>
    <property type="match status" value="1"/>
</dbReference>
<organism evidence="2">
    <name type="scientific">freshwater metagenome</name>
    <dbReference type="NCBI Taxonomy" id="449393"/>
    <lineage>
        <taxon>unclassified sequences</taxon>
        <taxon>metagenomes</taxon>
        <taxon>ecological metagenomes</taxon>
    </lineage>
</organism>
<gene>
    <name evidence="2" type="ORF">UFOPK2169_00798</name>
</gene>